<evidence type="ECO:0000313" key="2">
    <source>
        <dbReference type="Proteomes" id="UP000653305"/>
    </source>
</evidence>
<sequence>MKLKNKNSARNLSINNLLEVTDILSAVNKICCFTKESVDPSGKNNGFNFTLFSCGARIHFATGLFGDGQRLSSEGRLVNLQGIPFKQTSVSRNNIAELDADYIAQDQNRGFLLAPSPIP</sequence>
<comment type="caution">
    <text evidence="1">The sequence shown here is derived from an EMBL/GenBank/DDBJ whole genome shotgun (WGS) entry which is preliminary data.</text>
</comment>
<dbReference type="Proteomes" id="UP000653305">
    <property type="component" value="Unassembled WGS sequence"/>
</dbReference>
<keyword evidence="2" id="KW-1185">Reference proteome</keyword>
<name>A0A830BRI8_9LAMI</name>
<gene>
    <name evidence="1" type="ORF">PHJA_001186600</name>
</gene>
<evidence type="ECO:0000313" key="1">
    <source>
        <dbReference type="EMBL" id="GFP90427.1"/>
    </source>
</evidence>
<dbReference type="AlphaFoldDB" id="A0A830BRI8"/>
<accession>A0A830BRI8</accession>
<protein>
    <submittedName>
        <fullName evidence="1">Plasma membrane ATPase 4</fullName>
    </submittedName>
</protein>
<reference evidence="1" key="1">
    <citation type="submission" date="2020-07" db="EMBL/GenBank/DDBJ databases">
        <title>Ethylene signaling mediates host invasion by parasitic plants.</title>
        <authorList>
            <person name="Yoshida S."/>
        </authorList>
    </citation>
    <scope>NUCLEOTIDE SEQUENCE</scope>
    <source>
        <strain evidence="1">Okayama</strain>
    </source>
</reference>
<organism evidence="1 2">
    <name type="scientific">Phtheirospermum japonicum</name>
    <dbReference type="NCBI Taxonomy" id="374723"/>
    <lineage>
        <taxon>Eukaryota</taxon>
        <taxon>Viridiplantae</taxon>
        <taxon>Streptophyta</taxon>
        <taxon>Embryophyta</taxon>
        <taxon>Tracheophyta</taxon>
        <taxon>Spermatophyta</taxon>
        <taxon>Magnoliopsida</taxon>
        <taxon>eudicotyledons</taxon>
        <taxon>Gunneridae</taxon>
        <taxon>Pentapetalae</taxon>
        <taxon>asterids</taxon>
        <taxon>lamiids</taxon>
        <taxon>Lamiales</taxon>
        <taxon>Orobanchaceae</taxon>
        <taxon>Orobanchaceae incertae sedis</taxon>
        <taxon>Phtheirospermum</taxon>
    </lineage>
</organism>
<proteinExistence type="predicted"/>
<dbReference type="EMBL" id="BMAC01000217">
    <property type="protein sequence ID" value="GFP90427.1"/>
    <property type="molecule type" value="Genomic_DNA"/>
</dbReference>